<comment type="caution">
    <text evidence="8">The sequence shown here is derived from an EMBL/GenBank/DDBJ whole genome shotgun (WGS) entry which is preliminary data.</text>
</comment>
<comment type="catalytic activity">
    <reaction evidence="4">
        <text>adenylyl-molybdopterin + molybdate = Mo-molybdopterin + AMP + H(+)</text>
        <dbReference type="Rhea" id="RHEA:35047"/>
        <dbReference type="ChEBI" id="CHEBI:15378"/>
        <dbReference type="ChEBI" id="CHEBI:36264"/>
        <dbReference type="ChEBI" id="CHEBI:62727"/>
        <dbReference type="ChEBI" id="CHEBI:71302"/>
        <dbReference type="ChEBI" id="CHEBI:456215"/>
        <dbReference type="EC" id="2.10.1.1"/>
    </reaction>
</comment>
<evidence type="ECO:0000256" key="4">
    <source>
        <dbReference type="ARBA" id="ARBA00047317"/>
    </source>
</evidence>
<dbReference type="GO" id="GO:0046872">
    <property type="term" value="F:metal ion binding"/>
    <property type="evidence" value="ECO:0007669"/>
    <property type="project" value="UniProtKB-UniRule"/>
</dbReference>
<dbReference type="InterPro" id="IPR038987">
    <property type="entry name" value="MoeA-like"/>
</dbReference>
<dbReference type="InterPro" id="IPR001453">
    <property type="entry name" value="MoaB/Mog_dom"/>
</dbReference>
<reference evidence="8 9" key="1">
    <citation type="submission" date="2018-10" db="EMBL/GenBank/DDBJ databases">
        <title>Kocuria tytouropygialis sp. nov., isolated from the uropygial gland of an American barn owl (Tyto furcata).</title>
        <authorList>
            <person name="Braun M.S."/>
            <person name="Wang E."/>
            <person name="Zimmermann S."/>
            <person name="Wagner H."/>
            <person name="Wink M."/>
        </authorList>
    </citation>
    <scope>NUCLEOTIDE SEQUENCE [LARGE SCALE GENOMIC DNA]</scope>
    <source>
        <strain evidence="8 9">442</strain>
    </source>
</reference>
<dbReference type="Pfam" id="PF03453">
    <property type="entry name" value="MoeA_N"/>
    <property type="match status" value="1"/>
</dbReference>
<comment type="similarity">
    <text evidence="2 5">Belongs to the MoeA family.</text>
</comment>
<feature type="domain" description="MoaB/Mog" evidence="7">
    <location>
        <begin position="244"/>
        <end position="380"/>
    </location>
</feature>
<dbReference type="OrthoDB" id="3196725at2"/>
<dbReference type="UniPathway" id="UPA00344"/>
<protein>
    <recommendedName>
        <fullName evidence="5">Molybdopterin molybdenumtransferase</fullName>
        <ecNumber evidence="5">2.10.1.1</ecNumber>
    </recommendedName>
</protein>
<gene>
    <name evidence="8" type="ORF">C1C97_004975</name>
</gene>
<keyword evidence="5" id="KW-0460">Magnesium</keyword>
<dbReference type="EMBL" id="PNJG02000001">
    <property type="protein sequence ID" value="RKQ36957.1"/>
    <property type="molecule type" value="Genomic_DNA"/>
</dbReference>
<dbReference type="GO" id="GO:0005829">
    <property type="term" value="C:cytosol"/>
    <property type="evidence" value="ECO:0007669"/>
    <property type="project" value="TreeGrafter"/>
</dbReference>
<comment type="cofactor">
    <cofactor evidence="5">
        <name>Mg(2+)</name>
        <dbReference type="ChEBI" id="CHEBI:18420"/>
    </cofactor>
</comment>
<keyword evidence="9" id="KW-1185">Reference proteome</keyword>
<evidence type="ECO:0000256" key="1">
    <source>
        <dbReference type="ARBA" id="ARBA00002901"/>
    </source>
</evidence>
<dbReference type="AlphaFoldDB" id="A0A495AA60"/>
<dbReference type="Gene3D" id="2.170.190.11">
    <property type="entry name" value="Molybdopterin biosynthesis moea protein, domain 3"/>
    <property type="match status" value="1"/>
</dbReference>
<dbReference type="GO" id="GO:0006777">
    <property type="term" value="P:Mo-molybdopterin cofactor biosynthetic process"/>
    <property type="evidence" value="ECO:0007669"/>
    <property type="project" value="UniProtKB-UniRule"/>
</dbReference>
<evidence type="ECO:0000256" key="2">
    <source>
        <dbReference type="ARBA" id="ARBA00010763"/>
    </source>
</evidence>
<dbReference type="PANTHER" id="PTHR10192">
    <property type="entry name" value="MOLYBDOPTERIN BIOSYNTHESIS PROTEIN"/>
    <property type="match status" value="1"/>
</dbReference>
<dbReference type="PANTHER" id="PTHR10192:SF5">
    <property type="entry name" value="GEPHYRIN"/>
    <property type="match status" value="1"/>
</dbReference>
<dbReference type="InterPro" id="IPR005110">
    <property type="entry name" value="MoeA_linker/N"/>
</dbReference>
<dbReference type="Pfam" id="PF00994">
    <property type="entry name" value="MoCF_biosynth"/>
    <property type="match status" value="1"/>
</dbReference>
<feature type="region of interest" description="Disordered" evidence="6">
    <location>
        <begin position="105"/>
        <end position="139"/>
    </location>
</feature>
<sequence>MPPWTSCRPSPGADAVSRPAAPSWAHTFPTLRHPARDAARRRAHETGAALAGARRGGTREDVSLERAPGRVAAADVRAAVPVPHYASSAMDGYAVSGRGPWTIVSSSAGSGHTGPGTAPSRTAGPGPAHEPAGATPPPVLPSAASAIVLAPGTAVPVVTGGVIPGGATTVVREEFALRRGDRLDLDPAAPRTELAGRHIRPAGTECAAHELLFRAGSVLSPADAAFAAVAGLDVLPVRAVPRVALLLTGSEVITSGLPAPGFVRDAFSMSLPAMLAAYGARVDGVQRVPDEPGALAAAFEAACADHDLVVTTGGTSRSRADLVRPLVERECHLLVEQLDLQPGHPTLLGAAPHAAVLALPGNPLGAVVGLLLLGGALLAGFSGRAPVPFEPVTSGAAVAGGRAERLVPARRRDGTWVPCRSVGSNMLRGLAAADAVLAVPRGGLEPGDPTVVLPLPW</sequence>
<keyword evidence="3 5" id="KW-0500">Molybdenum</keyword>
<dbReference type="GO" id="GO:0061599">
    <property type="term" value="F:molybdopterin molybdotransferase activity"/>
    <property type="evidence" value="ECO:0007669"/>
    <property type="project" value="UniProtKB-UniRule"/>
</dbReference>
<feature type="compositionally biased region" description="Low complexity" evidence="6">
    <location>
        <begin position="123"/>
        <end position="133"/>
    </location>
</feature>
<feature type="region of interest" description="Disordered" evidence="6">
    <location>
        <begin position="1"/>
        <end position="71"/>
    </location>
</feature>
<organism evidence="8 9">
    <name type="scientific">Kocuria tytonis</name>
    <dbReference type="NCBI Taxonomy" id="2054280"/>
    <lineage>
        <taxon>Bacteria</taxon>
        <taxon>Bacillati</taxon>
        <taxon>Actinomycetota</taxon>
        <taxon>Actinomycetes</taxon>
        <taxon>Micrococcales</taxon>
        <taxon>Micrococcaceae</taxon>
        <taxon>Kocuria</taxon>
    </lineage>
</organism>
<dbReference type="Proteomes" id="UP000249516">
    <property type="component" value="Unassembled WGS sequence"/>
</dbReference>
<dbReference type="InterPro" id="IPR036425">
    <property type="entry name" value="MoaB/Mog-like_dom_sf"/>
</dbReference>
<evidence type="ECO:0000256" key="3">
    <source>
        <dbReference type="ARBA" id="ARBA00022505"/>
    </source>
</evidence>
<keyword evidence="5 8" id="KW-0808">Transferase</keyword>
<name>A0A495AA60_9MICC</name>
<dbReference type="Gene3D" id="3.40.980.10">
    <property type="entry name" value="MoaB/Mog-like domain"/>
    <property type="match status" value="1"/>
</dbReference>
<dbReference type="SUPFAM" id="SSF53218">
    <property type="entry name" value="Molybdenum cofactor biosynthesis proteins"/>
    <property type="match status" value="1"/>
</dbReference>
<dbReference type="InterPro" id="IPR036135">
    <property type="entry name" value="MoeA_linker/N_sf"/>
</dbReference>
<accession>A0A495AA60</accession>
<evidence type="ECO:0000256" key="5">
    <source>
        <dbReference type="RuleBase" id="RU365090"/>
    </source>
</evidence>
<dbReference type="InterPro" id="IPR036688">
    <property type="entry name" value="MoeA_C_domain_IV_sf"/>
</dbReference>
<dbReference type="Gene3D" id="3.90.105.10">
    <property type="entry name" value="Molybdopterin biosynthesis moea protein, domain 2"/>
    <property type="match status" value="1"/>
</dbReference>
<dbReference type="Gene3D" id="2.40.340.10">
    <property type="entry name" value="MoeA, C-terminal, domain IV"/>
    <property type="match status" value="1"/>
</dbReference>
<dbReference type="EC" id="2.10.1.1" evidence="5"/>
<evidence type="ECO:0000256" key="6">
    <source>
        <dbReference type="SAM" id="MobiDB-lite"/>
    </source>
</evidence>
<feature type="compositionally biased region" description="Basic and acidic residues" evidence="6">
    <location>
        <begin position="57"/>
        <end position="68"/>
    </location>
</feature>
<evidence type="ECO:0000313" key="9">
    <source>
        <dbReference type="Proteomes" id="UP000249516"/>
    </source>
</evidence>
<comment type="pathway">
    <text evidence="5">Cofactor biosynthesis; molybdopterin biosynthesis.</text>
</comment>
<dbReference type="SMART" id="SM00852">
    <property type="entry name" value="MoCF_biosynth"/>
    <property type="match status" value="1"/>
</dbReference>
<evidence type="ECO:0000313" key="8">
    <source>
        <dbReference type="EMBL" id="RKQ36957.1"/>
    </source>
</evidence>
<keyword evidence="5" id="KW-0501">Molybdenum cofactor biosynthesis</keyword>
<dbReference type="SUPFAM" id="SSF63882">
    <property type="entry name" value="MoeA N-terminal region -like"/>
    <property type="match status" value="1"/>
</dbReference>
<proteinExistence type="inferred from homology"/>
<evidence type="ECO:0000259" key="7">
    <source>
        <dbReference type="SMART" id="SM00852"/>
    </source>
</evidence>
<keyword evidence="5" id="KW-0479">Metal-binding</keyword>
<comment type="function">
    <text evidence="1 5">Catalyzes the insertion of molybdate into adenylated molybdopterin with the concomitant release of AMP.</text>
</comment>